<dbReference type="AlphaFoldDB" id="A0A263BPR6"/>
<evidence type="ECO:0000256" key="2">
    <source>
        <dbReference type="ARBA" id="ARBA00022801"/>
    </source>
</evidence>
<name>A0A263BPR6_9BACI</name>
<evidence type="ECO:0000313" key="5">
    <source>
        <dbReference type="EMBL" id="OZM55750.1"/>
    </source>
</evidence>
<dbReference type="PRINTS" id="PR00502">
    <property type="entry name" value="NUDIXFAMILY"/>
</dbReference>
<dbReference type="InterPro" id="IPR020476">
    <property type="entry name" value="Nudix_hydrolase"/>
</dbReference>
<dbReference type="Gene3D" id="3.90.79.10">
    <property type="entry name" value="Nucleoside Triphosphate Pyrophosphohydrolase"/>
    <property type="match status" value="1"/>
</dbReference>
<dbReference type="InterPro" id="IPR020084">
    <property type="entry name" value="NUDIX_hydrolase_CS"/>
</dbReference>
<comment type="caution">
    <text evidence="5">The sequence shown here is derived from an EMBL/GenBank/DDBJ whole genome shotgun (WGS) entry which is preliminary data.</text>
</comment>
<feature type="domain" description="Nudix hydrolase" evidence="4">
    <location>
        <begin position="6"/>
        <end position="133"/>
    </location>
</feature>
<comment type="cofactor">
    <cofactor evidence="1">
        <name>Mg(2+)</name>
        <dbReference type="ChEBI" id="CHEBI:18420"/>
    </cofactor>
</comment>
<dbReference type="RefSeq" id="WP_094926723.1">
    <property type="nucleotide sequence ID" value="NZ_NPIA01000014.1"/>
</dbReference>
<dbReference type="Proteomes" id="UP000217083">
    <property type="component" value="Unassembled WGS sequence"/>
</dbReference>
<keyword evidence="2 3" id="KW-0378">Hydrolase</keyword>
<dbReference type="PANTHER" id="PTHR43046">
    <property type="entry name" value="GDP-MANNOSE MANNOSYL HYDROLASE"/>
    <property type="match status" value="1"/>
</dbReference>
<evidence type="ECO:0000313" key="6">
    <source>
        <dbReference type="Proteomes" id="UP000217083"/>
    </source>
</evidence>
<dbReference type="CDD" id="cd04691">
    <property type="entry name" value="NUDIX_ADPRase"/>
    <property type="match status" value="1"/>
</dbReference>
<gene>
    <name evidence="5" type="ORF">CIB95_15740</name>
</gene>
<evidence type="ECO:0000259" key="4">
    <source>
        <dbReference type="PROSITE" id="PS51462"/>
    </source>
</evidence>
<accession>A0A263BPR6</accession>
<dbReference type="InterPro" id="IPR015797">
    <property type="entry name" value="NUDIX_hydrolase-like_dom_sf"/>
</dbReference>
<dbReference type="InterPro" id="IPR000086">
    <property type="entry name" value="NUDIX_hydrolase_dom"/>
</dbReference>
<dbReference type="EMBL" id="NPIA01000014">
    <property type="protein sequence ID" value="OZM55750.1"/>
    <property type="molecule type" value="Genomic_DNA"/>
</dbReference>
<dbReference type="PROSITE" id="PS00893">
    <property type="entry name" value="NUDIX_BOX"/>
    <property type="match status" value="1"/>
</dbReference>
<reference evidence="5 6" key="2">
    <citation type="submission" date="2017-09" db="EMBL/GenBank/DDBJ databases">
        <title>Bacillus patelloidae sp. nov., isolated from the intestinal tract of a marine limpet.</title>
        <authorList>
            <person name="Liu R."/>
            <person name="Dong C."/>
            <person name="Shao Z."/>
        </authorList>
    </citation>
    <scope>NUCLEOTIDE SEQUENCE [LARGE SCALE GENOMIC DNA]</scope>
    <source>
        <strain evidence="5 6">SA5d-4</strain>
    </source>
</reference>
<evidence type="ECO:0000256" key="1">
    <source>
        <dbReference type="ARBA" id="ARBA00001946"/>
    </source>
</evidence>
<dbReference type="SUPFAM" id="SSF55811">
    <property type="entry name" value="Nudix"/>
    <property type="match status" value="1"/>
</dbReference>
<dbReference type="Pfam" id="PF00293">
    <property type="entry name" value="NUDIX"/>
    <property type="match status" value="1"/>
</dbReference>
<comment type="similarity">
    <text evidence="3">Belongs to the Nudix hydrolase family.</text>
</comment>
<reference evidence="6" key="1">
    <citation type="submission" date="2017-08" db="EMBL/GenBank/DDBJ databases">
        <authorList>
            <person name="Huang Z."/>
        </authorList>
    </citation>
    <scope>NUCLEOTIDE SEQUENCE [LARGE SCALE GENOMIC DNA]</scope>
    <source>
        <strain evidence="6">SA5d-4</strain>
    </source>
</reference>
<protein>
    <submittedName>
        <fullName evidence="5">NUDIX hydrolase</fullName>
    </submittedName>
</protein>
<organism evidence="5 6">
    <name type="scientific">Lottiidibacillus patelloidae</name>
    <dbReference type="NCBI Taxonomy" id="2670334"/>
    <lineage>
        <taxon>Bacteria</taxon>
        <taxon>Bacillati</taxon>
        <taxon>Bacillota</taxon>
        <taxon>Bacilli</taxon>
        <taxon>Bacillales</taxon>
        <taxon>Bacillaceae</taxon>
        <taxon>Lottiidibacillus</taxon>
    </lineage>
</organism>
<sequence length="159" mass="18094">MLKREHVWLGVSGIVECNGRWLVVKKAYSGLKGKWSFPAGFVDPGETVDQAVVREIKEETGVKAKIKDIIGVRSGVIKNKISDNLILFYLEADCCDIKVSEREIETAAFLTREELINDINSSLLVKEYAQSFGDNEQFVMQDLNPGDHFNYTRYKLFKK</sequence>
<proteinExistence type="inferred from homology"/>
<evidence type="ECO:0000256" key="3">
    <source>
        <dbReference type="RuleBase" id="RU003476"/>
    </source>
</evidence>
<dbReference type="PANTHER" id="PTHR43046:SF14">
    <property type="entry name" value="MUTT_NUDIX FAMILY PROTEIN"/>
    <property type="match status" value="1"/>
</dbReference>
<keyword evidence="6" id="KW-1185">Reference proteome</keyword>
<dbReference type="PROSITE" id="PS51462">
    <property type="entry name" value="NUDIX"/>
    <property type="match status" value="1"/>
</dbReference>
<dbReference type="GO" id="GO:0016787">
    <property type="term" value="F:hydrolase activity"/>
    <property type="evidence" value="ECO:0007669"/>
    <property type="project" value="UniProtKB-KW"/>
</dbReference>